<evidence type="ECO:0000313" key="1">
    <source>
        <dbReference type="EMBL" id="CAF1730570.1"/>
    </source>
</evidence>
<reference evidence="1" key="1">
    <citation type="submission" date="2021-01" db="EMBL/GenBank/DDBJ databases">
        <authorList>
            <consortium name="Genoscope - CEA"/>
            <person name="William W."/>
        </authorList>
    </citation>
    <scope>NUCLEOTIDE SEQUENCE</scope>
</reference>
<dbReference type="AlphaFoldDB" id="A0A816IW93"/>
<proteinExistence type="predicted"/>
<gene>
    <name evidence="1" type="ORF">DARMORV10_C09P25910.1</name>
</gene>
<organism evidence="1">
    <name type="scientific">Brassica napus</name>
    <name type="common">Rape</name>
    <dbReference type="NCBI Taxonomy" id="3708"/>
    <lineage>
        <taxon>Eukaryota</taxon>
        <taxon>Viridiplantae</taxon>
        <taxon>Streptophyta</taxon>
        <taxon>Embryophyta</taxon>
        <taxon>Tracheophyta</taxon>
        <taxon>Spermatophyta</taxon>
        <taxon>Magnoliopsida</taxon>
        <taxon>eudicotyledons</taxon>
        <taxon>Gunneridae</taxon>
        <taxon>Pentapetalae</taxon>
        <taxon>rosids</taxon>
        <taxon>malvids</taxon>
        <taxon>Brassicales</taxon>
        <taxon>Brassicaceae</taxon>
        <taxon>Brassiceae</taxon>
        <taxon>Brassica</taxon>
    </lineage>
</organism>
<name>A0A816IW93_BRANA</name>
<dbReference type="Proteomes" id="UP001295469">
    <property type="component" value="Chromosome C09"/>
</dbReference>
<dbReference type="EMBL" id="HG994373">
    <property type="protein sequence ID" value="CAF1730570.1"/>
    <property type="molecule type" value="Genomic_DNA"/>
</dbReference>
<accession>A0A816IW93</accession>
<sequence length="46" mass="5327">MAQSRHMADIISGNHYRVGSLGRPSNSFYYKLFFLLGALLTNLYRF</sequence>
<protein>
    <submittedName>
        <fullName evidence="1">(rape) hypothetical protein</fullName>
    </submittedName>
</protein>